<dbReference type="RefSeq" id="WP_136971606.1">
    <property type="nucleotide sequence ID" value="NZ_JARZHI010000064.1"/>
</dbReference>
<evidence type="ECO:0000256" key="5">
    <source>
        <dbReference type="ARBA" id="ARBA00023136"/>
    </source>
</evidence>
<gene>
    <name evidence="7" type="ORF">QHF89_39690</name>
</gene>
<proteinExistence type="predicted"/>
<keyword evidence="3 6" id="KW-0812">Transmembrane</keyword>
<keyword evidence="8" id="KW-1185">Reference proteome</keyword>
<keyword evidence="4 6" id="KW-1133">Transmembrane helix</keyword>
<evidence type="ECO:0000256" key="6">
    <source>
        <dbReference type="SAM" id="Phobius"/>
    </source>
</evidence>
<evidence type="ECO:0000256" key="4">
    <source>
        <dbReference type="ARBA" id="ARBA00022989"/>
    </source>
</evidence>
<evidence type="ECO:0000313" key="8">
    <source>
        <dbReference type="Proteomes" id="UP001160301"/>
    </source>
</evidence>
<dbReference type="InterPro" id="IPR005171">
    <property type="entry name" value="Cyt_c_oxidase_su4_prok"/>
</dbReference>
<evidence type="ECO:0000256" key="2">
    <source>
        <dbReference type="ARBA" id="ARBA00022475"/>
    </source>
</evidence>
<reference evidence="7 8" key="1">
    <citation type="submission" date="2023-04" db="EMBL/GenBank/DDBJ databases">
        <title>The genome sequence of Polyangium sorediatum DSM14670.</title>
        <authorList>
            <person name="Zhang X."/>
        </authorList>
    </citation>
    <scope>NUCLEOTIDE SEQUENCE [LARGE SCALE GENOMIC DNA]</scope>
    <source>
        <strain evidence="7 8">DSM 14670</strain>
    </source>
</reference>
<name>A0ABT6P514_9BACT</name>
<feature type="transmembrane region" description="Helical" evidence="6">
    <location>
        <begin position="38"/>
        <end position="56"/>
    </location>
</feature>
<evidence type="ECO:0000256" key="3">
    <source>
        <dbReference type="ARBA" id="ARBA00022692"/>
    </source>
</evidence>
<dbReference type="InterPro" id="IPR011743">
    <property type="entry name" value="Caa3_sub_IV"/>
</dbReference>
<evidence type="ECO:0000256" key="1">
    <source>
        <dbReference type="ARBA" id="ARBA00004651"/>
    </source>
</evidence>
<evidence type="ECO:0000313" key="7">
    <source>
        <dbReference type="EMBL" id="MDI1435694.1"/>
    </source>
</evidence>
<sequence length="106" mass="11685">MISAHVTTPKLVVSWLALLVLTFLSFGTSRLGLGEAELVIALAISVVKTLIVLFIFMHLVEQRFANRLIVILTFLFIVLLVTLTVADPLTRKTFPPRPDPAASPYP</sequence>
<accession>A0ABT6P514</accession>
<protein>
    <submittedName>
        <fullName evidence="7">Cytochrome C oxidase subunit IV family protein</fullName>
    </submittedName>
</protein>
<comment type="caution">
    <text evidence="7">The sequence shown here is derived from an EMBL/GenBank/DDBJ whole genome shotgun (WGS) entry which is preliminary data.</text>
</comment>
<organism evidence="7 8">
    <name type="scientific">Polyangium sorediatum</name>
    <dbReference type="NCBI Taxonomy" id="889274"/>
    <lineage>
        <taxon>Bacteria</taxon>
        <taxon>Pseudomonadati</taxon>
        <taxon>Myxococcota</taxon>
        <taxon>Polyangia</taxon>
        <taxon>Polyangiales</taxon>
        <taxon>Polyangiaceae</taxon>
        <taxon>Polyangium</taxon>
    </lineage>
</organism>
<dbReference type="EMBL" id="JARZHI010000064">
    <property type="protein sequence ID" value="MDI1435694.1"/>
    <property type="molecule type" value="Genomic_DNA"/>
</dbReference>
<keyword evidence="2" id="KW-1003">Cell membrane</keyword>
<feature type="transmembrane region" description="Helical" evidence="6">
    <location>
        <begin position="68"/>
        <end position="86"/>
    </location>
</feature>
<feature type="transmembrane region" description="Helical" evidence="6">
    <location>
        <begin position="12"/>
        <end position="32"/>
    </location>
</feature>
<dbReference type="NCBIfam" id="TIGR02229">
    <property type="entry name" value="caa3_sub_IV"/>
    <property type="match status" value="1"/>
</dbReference>
<comment type="subcellular location">
    <subcellularLocation>
        <location evidence="1">Cell membrane</location>
        <topology evidence="1">Multi-pass membrane protein</topology>
    </subcellularLocation>
</comment>
<dbReference type="Pfam" id="PF03626">
    <property type="entry name" value="COX4_pro"/>
    <property type="match status" value="1"/>
</dbReference>
<keyword evidence="5 6" id="KW-0472">Membrane</keyword>
<dbReference type="Proteomes" id="UP001160301">
    <property type="component" value="Unassembled WGS sequence"/>
</dbReference>